<reference evidence="16" key="1">
    <citation type="journal article" date="2021" name="Front. Microbiol.">
        <title>Genomic Analysis of the 1-Aminocyclopropane-1-Carboxylate Deaminase-Producing Pseudomonas thivervalensis SC5 Reveals Its Multifaceted Roles in Soil and in Beneficial Interactions With Plants.</title>
        <authorList>
            <person name="Nascimento F.X."/>
            <person name="Uron P."/>
            <person name="Glick B.R."/>
            <person name="Giachini A."/>
            <person name="Rossi M.J."/>
        </authorList>
    </citation>
    <scope>NUCLEOTIDE SEQUENCE [LARGE SCALE GENOMIC DNA]</scope>
    <source>
        <strain evidence="16">PLM3</strain>
    </source>
</reference>
<evidence type="ECO:0000256" key="9">
    <source>
        <dbReference type="ARBA" id="ARBA00023170"/>
    </source>
</evidence>
<keyword evidence="3 11" id="KW-0813">Transport</keyword>
<evidence type="ECO:0000313" key="15">
    <source>
        <dbReference type="EMBL" id="AXA60071.1"/>
    </source>
</evidence>
<protein>
    <recommendedName>
        <fullName evidence="17">TonB-dependent receptor</fullName>
    </recommendedName>
</protein>
<dbReference type="InterPro" id="IPR039426">
    <property type="entry name" value="TonB-dep_rcpt-like"/>
</dbReference>
<sequence length="641" mass="72000">MPLDTAVSPLRRHVLLSACRCFCVSGFWLLSRVVVAQDLTSVPFEQLLETEVVDAARFSQQLTDAPSAVSVITAQDIRRFGYRTLAEILNNMRGLNIGFDGAYYFPGGRGYGQPGEYAGRVMLRIDGQPVADNVFNQLYLGEDGLLDTELIDRVEYAPGPGAALYGNNAFLGVINVVTLRGRDLNGTQVAMTTGSNQDRKVRASWGERLDNGAEWLVSASSSQADLPRTHLDDGTLQDDLDGQRLFIKGAQGAWSIEGAFAERNQQELSTPLGSAWNFSDTNTFWKLGHDADHGSFRSSVRLAQGSYQYRSTYREPIDDGRRFIENIDTDGRWWDLEGTISSIALTGHRVVLGAEYRDDYLQDQQMRRYFPRRDEFELNRNHGEAQTASLFAQDEIELPYDLSLNLGLRLDRRSSNDTVMRSAPRAALLYTGLSDTTLSLSHGVATRFASRNETTFYELPSTESERVTTTEFVSDYRRGDFRVLGSLYRYRITDPIRRFSDPALAWVDTRGAELEAQWQWHGVQLRGSHTWQRSQDNLARNLVNSPRNLSKLQVSVPLAGERLRASLAARYVGERLIAPGRNVAGYAITDLTLTSEEILPGVSVTAAVRNLFDRHYLDSPFDAEIERGERTLWFSLGYTFQ</sequence>
<dbReference type="GO" id="GO:0009279">
    <property type="term" value="C:cell outer membrane"/>
    <property type="evidence" value="ECO:0007669"/>
    <property type="project" value="UniProtKB-SubCell"/>
</dbReference>
<keyword evidence="6" id="KW-0732">Signal</keyword>
<dbReference type="KEGG" id="pthv:CE140_08460"/>
<dbReference type="GO" id="GO:0015344">
    <property type="term" value="F:siderophore uptake transmembrane transporter activity"/>
    <property type="evidence" value="ECO:0007669"/>
    <property type="project" value="TreeGrafter"/>
</dbReference>
<evidence type="ECO:0000256" key="1">
    <source>
        <dbReference type="ARBA" id="ARBA00004571"/>
    </source>
</evidence>
<dbReference type="InterPro" id="IPR037066">
    <property type="entry name" value="Plug_dom_sf"/>
</dbReference>
<comment type="similarity">
    <text evidence="2">Belongs to the TonB-dependent receptor family. Hemoglobin/haptoglobin binding protein subfamily.</text>
</comment>
<dbReference type="InterPro" id="IPR000531">
    <property type="entry name" value="Beta-barrel_TonB"/>
</dbReference>
<dbReference type="SUPFAM" id="SSF56935">
    <property type="entry name" value="Porins"/>
    <property type="match status" value="1"/>
</dbReference>
<keyword evidence="9" id="KW-0675">Receptor</keyword>
<dbReference type="PANTHER" id="PTHR30069">
    <property type="entry name" value="TONB-DEPENDENT OUTER MEMBRANE RECEPTOR"/>
    <property type="match status" value="1"/>
</dbReference>
<evidence type="ECO:0000256" key="8">
    <source>
        <dbReference type="ARBA" id="ARBA00023136"/>
    </source>
</evidence>
<evidence type="ECO:0000256" key="6">
    <source>
        <dbReference type="ARBA" id="ARBA00022729"/>
    </source>
</evidence>
<accession>A0A2Z4ZA41</accession>
<dbReference type="Gene3D" id="2.40.170.20">
    <property type="entry name" value="TonB-dependent receptor, beta-barrel domain"/>
    <property type="match status" value="1"/>
</dbReference>
<keyword evidence="16" id="KW-1185">Reference proteome</keyword>
<evidence type="ECO:0000256" key="7">
    <source>
        <dbReference type="ARBA" id="ARBA00023077"/>
    </source>
</evidence>
<dbReference type="AlphaFoldDB" id="A0A2Z4ZA41"/>
<dbReference type="PANTHER" id="PTHR30069:SF29">
    <property type="entry name" value="HEMOGLOBIN AND HEMOGLOBIN-HAPTOGLOBIN-BINDING PROTEIN 1-RELATED"/>
    <property type="match status" value="1"/>
</dbReference>
<evidence type="ECO:0000256" key="5">
    <source>
        <dbReference type="ARBA" id="ARBA00022692"/>
    </source>
</evidence>
<dbReference type="Gene3D" id="2.170.130.10">
    <property type="entry name" value="TonB-dependent receptor, plug domain"/>
    <property type="match status" value="1"/>
</dbReference>
<feature type="domain" description="TonB-dependent receptor plug" evidence="14">
    <location>
        <begin position="63"/>
        <end position="173"/>
    </location>
</feature>
<evidence type="ECO:0000313" key="16">
    <source>
        <dbReference type="Proteomes" id="UP000251666"/>
    </source>
</evidence>
<evidence type="ECO:0000256" key="12">
    <source>
        <dbReference type="RuleBase" id="RU003357"/>
    </source>
</evidence>
<organism evidence="15 16">
    <name type="scientific">Pseudomonas thivervalensis</name>
    <dbReference type="NCBI Taxonomy" id="86265"/>
    <lineage>
        <taxon>Bacteria</taxon>
        <taxon>Pseudomonadati</taxon>
        <taxon>Pseudomonadota</taxon>
        <taxon>Gammaproteobacteria</taxon>
        <taxon>Pseudomonadales</taxon>
        <taxon>Pseudomonadaceae</taxon>
        <taxon>Pseudomonas</taxon>
    </lineage>
</organism>
<evidence type="ECO:0000256" key="3">
    <source>
        <dbReference type="ARBA" id="ARBA00022448"/>
    </source>
</evidence>
<keyword evidence="8 11" id="KW-0472">Membrane</keyword>
<dbReference type="InterPro" id="IPR036942">
    <property type="entry name" value="Beta-barrel_TonB_sf"/>
</dbReference>
<comment type="subcellular location">
    <subcellularLocation>
        <location evidence="1 11">Cell outer membrane</location>
        <topology evidence="1 11">Multi-pass membrane protein</topology>
    </subcellularLocation>
</comment>
<evidence type="ECO:0000256" key="2">
    <source>
        <dbReference type="ARBA" id="ARBA00008143"/>
    </source>
</evidence>
<evidence type="ECO:0000256" key="11">
    <source>
        <dbReference type="PROSITE-ProRule" id="PRU01360"/>
    </source>
</evidence>
<keyword evidence="5 11" id="KW-0812">Transmembrane</keyword>
<dbReference type="InterPro" id="IPR012910">
    <property type="entry name" value="Plug_dom"/>
</dbReference>
<evidence type="ECO:0000259" key="14">
    <source>
        <dbReference type="Pfam" id="PF07715"/>
    </source>
</evidence>
<feature type="domain" description="TonB-dependent receptor-like beta-barrel" evidence="13">
    <location>
        <begin position="270"/>
        <end position="611"/>
    </location>
</feature>
<dbReference type="Pfam" id="PF00593">
    <property type="entry name" value="TonB_dep_Rec_b-barrel"/>
    <property type="match status" value="1"/>
</dbReference>
<keyword evidence="7 12" id="KW-0798">TonB box</keyword>
<gene>
    <name evidence="15" type="ORF">CEQ51_08300</name>
</gene>
<name>A0A2Z4ZA41_9PSED</name>
<evidence type="ECO:0000256" key="10">
    <source>
        <dbReference type="ARBA" id="ARBA00023237"/>
    </source>
</evidence>
<evidence type="ECO:0008006" key="17">
    <source>
        <dbReference type="Google" id="ProtNLM"/>
    </source>
</evidence>
<dbReference type="Pfam" id="PF07715">
    <property type="entry name" value="Plug"/>
    <property type="match status" value="1"/>
</dbReference>
<dbReference type="EMBL" id="CP022202">
    <property type="protein sequence ID" value="AXA60071.1"/>
    <property type="molecule type" value="Genomic_DNA"/>
</dbReference>
<dbReference type="Proteomes" id="UP000251666">
    <property type="component" value="Chromosome"/>
</dbReference>
<evidence type="ECO:0000259" key="13">
    <source>
        <dbReference type="Pfam" id="PF00593"/>
    </source>
</evidence>
<dbReference type="PROSITE" id="PS52016">
    <property type="entry name" value="TONB_DEPENDENT_REC_3"/>
    <property type="match status" value="1"/>
</dbReference>
<keyword evidence="10 11" id="KW-0998">Cell outer membrane</keyword>
<dbReference type="GO" id="GO:0044718">
    <property type="term" value="P:siderophore transmembrane transport"/>
    <property type="evidence" value="ECO:0007669"/>
    <property type="project" value="TreeGrafter"/>
</dbReference>
<keyword evidence="4 11" id="KW-1134">Transmembrane beta strand</keyword>
<evidence type="ECO:0000256" key="4">
    <source>
        <dbReference type="ARBA" id="ARBA00022452"/>
    </source>
</evidence>
<proteinExistence type="inferred from homology"/>